<dbReference type="InterPro" id="IPR022398">
    <property type="entry name" value="Peptidase_S8_His-AS"/>
</dbReference>
<evidence type="ECO:0000256" key="2">
    <source>
        <dbReference type="ARBA" id="ARBA00022670"/>
    </source>
</evidence>
<dbReference type="Proteomes" id="UP000252415">
    <property type="component" value="Unassembled WGS sequence"/>
</dbReference>
<dbReference type="InterPro" id="IPR023827">
    <property type="entry name" value="Peptidase_S8_Asp-AS"/>
</dbReference>
<dbReference type="InterPro" id="IPR034202">
    <property type="entry name" value="Subtilisin_Carlsberg-like"/>
</dbReference>
<dbReference type="InterPro" id="IPR023828">
    <property type="entry name" value="Peptidase_S8_Ser-AS"/>
</dbReference>
<feature type="domain" description="Peptidase S8/S53" evidence="8">
    <location>
        <begin position="135"/>
        <end position="371"/>
    </location>
</feature>
<dbReference type="Gene3D" id="3.40.50.200">
    <property type="entry name" value="Peptidase S8/S53 domain"/>
    <property type="match status" value="1"/>
</dbReference>
<accession>A0A368W775</accession>
<dbReference type="InterPro" id="IPR015500">
    <property type="entry name" value="Peptidase_S8_subtilisin-rel"/>
</dbReference>
<gene>
    <name evidence="9" type="ORF">DFP97_102377</name>
</gene>
<dbReference type="EMBL" id="QPJD01000002">
    <property type="protein sequence ID" value="RCW51182.1"/>
    <property type="molecule type" value="Genomic_DNA"/>
</dbReference>
<keyword evidence="4 6" id="KW-0378">Hydrolase</keyword>
<dbReference type="AlphaFoldDB" id="A0A368W775"/>
<sequence length="387" mass="41356">MSKLETMFSSCAACRPSRHTFRKLITLKSKRSYMRCLKQLKSLDINPYKTVPSSLVIGCHFDKRSAWRSLAKHPLIKLVEKDYKIRAHDLKVNTAKISRGRSQPLLTQASTSVSGLITWNINRVKAPQAWSTTRGKSIKVAVIDSGIAKHPHLSIAGGINTIDGGSYYDDNGHGTHVAGIVSAIGIAGNVTGTAPEVDLYAVKALDKNGDGYVSDIVEGIDWCISNRMHVINMSFGLLGTESSGTLHNAVRRAYRQGIVIVASAGNSGKSSGKIDEPASFSETIAVAASTRSNRIASFSSRGKGIGLTAPGQNILSTWLNQKYIKLSGTSMSAPHVAGGAALLLAGKSGLSPSAVKIKLRRRAKKLKGFGIRSQGAGLMQLDKIFNA</sequence>
<dbReference type="PROSITE" id="PS00136">
    <property type="entry name" value="SUBTILASE_ASP"/>
    <property type="match status" value="1"/>
</dbReference>
<dbReference type="InterPro" id="IPR050131">
    <property type="entry name" value="Peptidase_S8_subtilisin-like"/>
</dbReference>
<organism evidence="9 10">
    <name type="scientific">Paenibacillus prosopidis</name>
    <dbReference type="NCBI Taxonomy" id="630520"/>
    <lineage>
        <taxon>Bacteria</taxon>
        <taxon>Bacillati</taxon>
        <taxon>Bacillota</taxon>
        <taxon>Bacilli</taxon>
        <taxon>Bacillales</taxon>
        <taxon>Paenibacillaceae</taxon>
        <taxon>Paenibacillus</taxon>
    </lineage>
</organism>
<dbReference type="PROSITE" id="PS00138">
    <property type="entry name" value="SUBTILASE_SER"/>
    <property type="match status" value="1"/>
</dbReference>
<dbReference type="GO" id="GO:0046872">
    <property type="term" value="F:metal ion binding"/>
    <property type="evidence" value="ECO:0007669"/>
    <property type="project" value="UniProtKB-KW"/>
</dbReference>
<dbReference type="Pfam" id="PF00082">
    <property type="entry name" value="Peptidase_S8"/>
    <property type="match status" value="1"/>
</dbReference>
<evidence type="ECO:0000256" key="5">
    <source>
        <dbReference type="ARBA" id="ARBA00022825"/>
    </source>
</evidence>
<proteinExistence type="inferred from homology"/>
<comment type="caution">
    <text evidence="9">The sequence shown here is derived from an EMBL/GenBank/DDBJ whole genome shotgun (WGS) entry which is preliminary data.</text>
</comment>
<dbReference type="OrthoDB" id="9798386at2"/>
<dbReference type="CDD" id="cd07477">
    <property type="entry name" value="Peptidases_S8_Subtilisin_subset"/>
    <property type="match status" value="1"/>
</dbReference>
<dbReference type="PANTHER" id="PTHR43806:SF11">
    <property type="entry name" value="CEREVISIN-RELATED"/>
    <property type="match status" value="1"/>
</dbReference>
<dbReference type="RefSeq" id="WP_114378671.1">
    <property type="nucleotide sequence ID" value="NZ_QPJD01000002.1"/>
</dbReference>
<comment type="similarity">
    <text evidence="1 6 7">Belongs to the peptidase S8 family.</text>
</comment>
<evidence type="ECO:0000256" key="6">
    <source>
        <dbReference type="PROSITE-ProRule" id="PRU01240"/>
    </source>
</evidence>
<dbReference type="GO" id="GO:0004252">
    <property type="term" value="F:serine-type endopeptidase activity"/>
    <property type="evidence" value="ECO:0007669"/>
    <property type="project" value="UniProtKB-UniRule"/>
</dbReference>
<dbReference type="InterPro" id="IPR036852">
    <property type="entry name" value="Peptidase_S8/S53_dom_sf"/>
</dbReference>
<evidence type="ECO:0000313" key="9">
    <source>
        <dbReference type="EMBL" id="RCW51182.1"/>
    </source>
</evidence>
<feature type="active site" description="Charge relay system" evidence="6">
    <location>
        <position position="330"/>
    </location>
</feature>
<keyword evidence="10" id="KW-1185">Reference proteome</keyword>
<evidence type="ECO:0000256" key="7">
    <source>
        <dbReference type="RuleBase" id="RU003355"/>
    </source>
</evidence>
<dbReference type="PANTHER" id="PTHR43806">
    <property type="entry name" value="PEPTIDASE S8"/>
    <property type="match status" value="1"/>
</dbReference>
<dbReference type="SUPFAM" id="SSF52743">
    <property type="entry name" value="Subtilisin-like"/>
    <property type="match status" value="1"/>
</dbReference>
<evidence type="ECO:0000256" key="4">
    <source>
        <dbReference type="ARBA" id="ARBA00022801"/>
    </source>
</evidence>
<reference evidence="9 10" key="1">
    <citation type="submission" date="2018-07" db="EMBL/GenBank/DDBJ databases">
        <title>Genomic Encyclopedia of Type Strains, Phase III (KMG-III): the genomes of soil and plant-associated and newly described type strains.</title>
        <authorList>
            <person name="Whitman W."/>
        </authorList>
    </citation>
    <scope>NUCLEOTIDE SEQUENCE [LARGE SCALE GENOMIC DNA]</scope>
    <source>
        <strain evidence="9 10">CECT 7506</strain>
    </source>
</reference>
<feature type="active site" description="Charge relay system" evidence="6">
    <location>
        <position position="144"/>
    </location>
</feature>
<evidence type="ECO:0000259" key="8">
    <source>
        <dbReference type="Pfam" id="PF00082"/>
    </source>
</evidence>
<evidence type="ECO:0000256" key="1">
    <source>
        <dbReference type="ARBA" id="ARBA00011073"/>
    </source>
</evidence>
<dbReference type="PROSITE" id="PS00137">
    <property type="entry name" value="SUBTILASE_HIS"/>
    <property type="match status" value="1"/>
</dbReference>
<keyword evidence="5 6" id="KW-0720">Serine protease</keyword>
<dbReference type="InterPro" id="IPR000209">
    <property type="entry name" value="Peptidase_S8/S53_dom"/>
</dbReference>
<evidence type="ECO:0000313" key="10">
    <source>
        <dbReference type="Proteomes" id="UP000252415"/>
    </source>
</evidence>
<dbReference type="PROSITE" id="PS51892">
    <property type="entry name" value="SUBTILASE"/>
    <property type="match status" value="1"/>
</dbReference>
<feature type="active site" description="Charge relay system" evidence="6">
    <location>
        <position position="173"/>
    </location>
</feature>
<keyword evidence="3" id="KW-0479">Metal-binding</keyword>
<protein>
    <submittedName>
        <fullName evidence="9">Minor extracellular protease Epr</fullName>
    </submittedName>
</protein>
<evidence type="ECO:0000256" key="3">
    <source>
        <dbReference type="ARBA" id="ARBA00022723"/>
    </source>
</evidence>
<dbReference type="GO" id="GO:0006508">
    <property type="term" value="P:proteolysis"/>
    <property type="evidence" value="ECO:0007669"/>
    <property type="project" value="UniProtKB-KW"/>
</dbReference>
<keyword evidence="2 6" id="KW-0645">Protease</keyword>
<dbReference type="PRINTS" id="PR00723">
    <property type="entry name" value="SUBTILISIN"/>
</dbReference>
<name>A0A368W775_9BACL</name>